<protein>
    <submittedName>
        <fullName evidence="7">O-antigen ligase family protein</fullName>
    </submittedName>
</protein>
<dbReference type="Pfam" id="PF04932">
    <property type="entry name" value="Wzy_C"/>
    <property type="match status" value="1"/>
</dbReference>
<feature type="transmembrane region" description="Helical" evidence="5">
    <location>
        <begin position="114"/>
        <end position="134"/>
    </location>
</feature>
<keyword evidence="3 5" id="KW-1133">Transmembrane helix</keyword>
<dbReference type="PANTHER" id="PTHR37422">
    <property type="entry name" value="TEICHURONIC ACID BIOSYNTHESIS PROTEIN TUAE"/>
    <property type="match status" value="1"/>
</dbReference>
<feature type="transmembrane region" description="Helical" evidence="5">
    <location>
        <begin position="27"/>
        <end position="48"/>
    </location>
</feature>
<dbReference type="EMBL" id="VDMQ01000007">
    <property type="protein sequence ID" value="TNM54081.1"/>
    <property type="molecule type" value="Genomic_DNA"/>
</dbReference>
<dbReference type="PANTHER" id="PTHR37422:SF13">
    <property type="entry name" value="LIPOPOLYSACCHARIDE BIOSYNTHESIS PROTEIN PA4999-RELATED"/>
    <property type="match status" value="1"/>
</dbReference>
<evidence type="ECO:0000256" key="3">
    <source>
        <dbReference type="ARBA" id="ARBA00022989"/>
    </source>
</evidence>
<gene>
    <name evidence="7" type="ORF">FHQ09_12485</name>
</gene>
<name>A0A5C4X1Y4_9MICO</name>
<organism evidence="7 8">
    <name type="scientific">Brevibacterium sediminis</name>
    <dbReference type="NCBI Taxonomy" id="1857024"/>
    <lineage>
        <taxon>Bacteria</taxon>
        <taxon>Bacillati</taxon>
        <taxon>Actinomycetota</taxon>
        <taxon>Actinomycetes</taxon>
        <taxon>Micrococcales</taxon>
        <taxon>Brevibacteriaceae</taxon>
        <taxon>Brevibacterium</taxon>
    </lineage>
</organism>
<feature type="transmembrane region" description="Helical" evidence="5">
    <location>
        <begin position="336"/>
        <end position="360"/>
    </location>
</feature>
<feature type="transmembrane region" description="Helical" evidence="5">
    <location>
        <begin position="394"/>
        <end position="418"/>
    </location>
</feature>
<keyword evidence="2 5" id="KW-0812">Transmembrane</keyword>
<proteinExistence type="predicted"/>
<feature type="domain" description="O-antigen ligase-related" evidence="6">
    <location>
        <begin position="218"/>
        <end position="352"/>
    </location>
</feature>
<evidence type="ECO:0000256" key="4">
    <source>
        <dbReference type="ARBA" id="ARBA00023136"/>
    </source>
</evidence>
<evidence type="ECO:0000313" key="8">
    <source>
        <dbReference type="Proteomes" id="UP000314223"/>
    </source>
</evidence>
<evidence type="ECO:0000259" key="6">
    <source>
        <dbReference type="Pfam" id="PF04932"/>
    </source>
</evidence>
<feature type="transmembrane region" description="Helical" evidence="5">
    <location>
        <begin position="218"/>
        <end position="250"/>
    </location>
</feature>
<evidence type="ECO:0000256" key="1">
    <source>
        <dbReference type="ARBA" id="ARBA00004141"/>
    </source>
</evidence>
<dbReference type="GO" id="GO:0016874">
    <property type="term" value="F:ligase activity"/>
    <property type="evidence" value="ECO:0007669"/>
    <property type="project" value="UniProtKB-KW"/>
</dbReference>
<feature type="transmembrane region" description="Helical" evidence="5">
    <location>
        <begin position="190"/>
        <end position="206"/>
    </location>
</feature>
<feature type="transmembrane region" description="Helical" evidence="5">
    <location>
        <begin position="141"/>
        <end position="161"/>
    </location>
</feature>
<comment type="caution">
    <text evidence="7">The sequence shown here is derived from an EMBL/GenBank/DDBJ whole genome shotgun (WGS) entry which is preliminary data.</text>
</comment>
<evidence type="ECO:0000256" key="5">
    <source>
        <dbReference type="SAM" id="Phobius"/>
    </source>
</evidence>
<sequence>MNASAGWSSMRPESAAAHRMSSTRSGVGGLLLILLLVAIVPVAVVVAFGVPVPFMVAVGFGYMLQLLVIVVAAFHRRVQPRDPWIAIAIVYGIMQATTLVSVGMRYGTYDVLDLLGAAAGIIGILVFAGLVQALHPSEHDLHTFLGGFLWLTFIAIIVNFVQHASDIPLMFSADSSYQFEFASFFANRNQFGYFLFLGLVAHMLYLHGRRCRAHNIGLFALQIASLLLTMSRGSIAASLIFLTVFAVLRLRTKPKYFASFLAVGGIGAAVVVTTGVGDKLEELILRPDAALAGRDVVWSIGLDIWREHGILLGSGSFRGVMIAQERGMPYEEFHSFFVESLVGGGLVELILMLLILGLAWRRVVQSHLDVGRRHVLYASAVGVMGLSCVESVSFFTVGLVGTLFTIFFVSLPILYAGLPPAAVRQFARGRSEIDAAS</sequence>
<dbReference type="Proteomes" id="UP000314223">
    <property type="component" value="Unassembled WGS sequence"/>
</dbReference>
<evidence type="ECO:0000256" key="2">
    <source>
        <dbReference type="ARBA" id="ARBA00022692"/>
    </source>
</evidence>
<feature type="transmembrane region" description="Helical" evidence="5">
    <location>
        <begin position="54"/>
        <end position="74"/>
    </location>
</feature>
<dbReference type="AlphaFoldDB" id="A0A5C4X1Y4"/>
<evidence type="ECO:0000313" key="7">
    <source>
        <dbReference type="EMBL" id="TNM54081.1"/>
    </source>
</evidence>
<keyword evidence="7" id="KW-0436">Ligase</keyword>
<feature type="transmembrane region" description="Helical" evidence="5">
    <location>
        <begin position="256"/>
        <end position="276"/>
    </location>
</feature>
<keyword evidence="4 5" id="KW-0472">Membrane</keyword>
<dbReference type="InterPro" id="IPR051533">
    <property type="entry name" value="WaaL-like"/>
</dbReference>
<reference evidence="7 8" key="1">
    <citation type="submission" date="2019-06" db="EMBL/GenBank/DDBJ databases">
        <authorList>
            <person name="Mardanova A.M."/>
            <person name="Pudova D.S."/>
            <person name="Shagimardanova E.I."/>
            <person name="Gogoleva N.E."/>
            <person name="Lutfullin M.T."/>
            <person name="Hadieva G.F."/>
            <person name="Sharipova M.R."/>
        </authorList>
    </citation>
    <scope>NUCLEOTIDE SEQUENCE [LARGE SCALE GENOMIC DNA]</scope>
    <source>
        <strain evidence="7 8">MG-1</strain>
    </source>
</reference>
<dbReference type="InterPro" id="IPR007016">
    <property type="entry name" value="O-antigen_ligase-rel_domated"/>
</dbReference>
<comment type="subcellular location">
    <subcellularLocation>
        <location evidence="1">Membrane</location>
        <topology evidence="1">Multi-pass membrane protein</topology>
    </subcellularLocation>
</comment>
<accession>A0A5C4X1Y4</accession>
<dbReference type="GO" id="GO:0016020">
    <property type="term" value="C:membrane"/>
    <property type="evidence" value="ECO:0007669"/>
    <property type="project" value="UniProtKB-SubCell"/>
</dbReference>